<proteinExistence type="predicted"/>
<feature type="transmembrane region" description="Helical" evidence="1">
    <location>
        <begin position="58"/>
        <end position="80"/>
    </location>
</feature>
<dbReference type="AlphaFoldDB" id="A0A6J7FFH6"/>
<feature type="transmembrane region" description="Helical" evidence="1">
    <location>
        <begin position="24"/>
        <end position="46"/>
    </location>
</feature>
<organism evidence="2">
    <name type="scientific">freshwater metagenome</name>
    <dbReference type="NCBI Taxonomy" id="449393"/>
    <lineage>
        <taxon>unclassified sequences</taxon>
        <taxon>metagenomes</taxon>
        <taxon>ecological metagenomes</taxon>
    </lineage>
</organism>
<keyword evidence="1" id="KW-0812">Transmembrane</keyword>
<protein>
    <submittedName>
        <fullName evidence="2">Unannotated protein</fullName>
    </submittedName>
</protein>
<name>A0A6J7FFH6_9ZZZZ</name>
<gene>
    <name evidence="2" type="ORF">UFOPK3516_00317</name>
</gene>
<dbReference type="EMBL" id="CAFBMB010000013">
    <property type="protein sequence ID" value="CAB4890383.1"/>
    <property type="molecule type" value="Genomic_DNA"/>
</dbReference>
<sequence length="103" mass="10984">MVAMAATKNSRARETVTVRRSPRYLHFFILGVAVGVIAAMILTAAFPSDGQYTVLQTFGFLLLFTATIGGALGLVLAIILERTVGKRTITAEATRETVGNPEA</sequence>
<evidence type="ECO:0000256" key="1">
    <source>
        <dbReference type="SAM" id="Phobius"/>
    </source>
</evidence>
<accession>A0A6J7FFH6</accession>
<keyword evidence="1" id="KW-0472">Membrane</keyword>
<keyword evidence="1" id="KW-1133">Transmembrane helix</keyword>
<reference evidence="2" key="1">
    <citation type="submission" date="2020-05" db="EMBL/GenBank/DDBJ databases">
        <authorList>
            <person name="Chiriac C."/>
            <person name="Salcher M."/>
            <person name="Ghai R."/>
            <person name="Kavagutti S V."/>
        </authorList>
    </citation>
    <scope>NUCLEOTIDE SEQUENCE</scope>
</reference>
<evidence type="ECO:0000313" key="2">
    <source>
        <dbReference type="EMBL" id="CAB4890383.1"/>
    </source>
</evidence>